<dbReference type="InterPro" id="IPR005744">
    <property type="entry name" value="Hy-lIII"/>
</dbReference>
<feature type="transmembrane region" description="Helical" evidence="7">
    <location>
        <begin position="81"/>
        <end position="100"/>
    </location>
</feature>
<keyword evidence="6 7" id="KW-0472">Membrane</keyword>
<protein>
    <submittedName>
        <fullName evidence="8">Hemolysin III family protein</fullName>
    </submittedName>
</protein>
<keyword evidence="9" id="KW-1185">Reference proteome</keyword>
<name>A0ABV7L911_9PROT</name>
<feature type="transmembrane region" description="Helical" evidence="7">
    <location>
        <begin position="20"/>
        <end position="41"/>
    </location>
</feature>
<dbReference type="PROSITE" id="PS51257">
    <property type="entry name" value="PROKAR_LIPOPROTEIN"/>
    <property type="match status" value="1"/>
</dbReference>
<organism evidence="8 9">
    <name type="scientific">Marinibaculum pumilum</name>
    <dbReference type="NCBI Taxonomy" id="1766165"/>
    <lineage>
        <taxon>Bacteria</taxon>
        <taxon>Pseudomonadati</taxon>
        <taxon>Pseudomonadota</taxon>
        <taxon>Alphaproteobacteria</taxon>
        <taxon>Rhodospirillales</taxon>
        <taxon>Rhodospirillaceae</taxon>
        <taxon>Marinibaculum</taxon>
    </lineage>
</organism>
<evidence type="ECO:0000256" key="7">
    <source>
        <dbReference type="SAM" id="Phobius"/>
    </source>
</evidence>
<feature type="transmembrane region" description="Helical" evidence="7">
    <location>
        <begin position="135"/>
        <end position="151"/>
    </location>
</feature>
<feature type="transmembrane region" description="Helical" evidence="7">
    <location>
        <begin position="192"/>
        <end position="215"/>
    </location>
</feature>
<dbReference type="InterPro" id="IPR004254">
    <property type="entry name" value="AdipoR/HlyIII-related"/>
</dbReference>
<keyword evidence="5 7" id="KW-1133">Transmembrane helix</keyword>
<dbReference type="PANTHER" id="PTHR20855">
    <property type="entry name" value="ADIPOR/PROGESTIN RECEPTOR-RELATED"/>
    <property type="match status" value="1"/>
</dbReference>
<evidence type="ECO:0000256" key="3">
    <source>
        <dbReference type="ARBA" id="ARBA00022475"/>
    </source>
</evidence>
<dbReference type="RefSeq" id="WP_379906459.1">
    <property type="nucleotide sequence ID" value="NZ_JBHRTR010000054.1"/>
</dbReference>
<comment type="caution">
    <text evidence="8">The sequence shown here is derived from an EMBL/GenBank/DDBJ whole genome shotgun (WGS) entry which is preliminary data.</text>
</comment>
<evidence type="ECO:0000256" key="4">
    <source>
        <dbReference type="ARBA" id="ARBA00022692"/>
    </source>
</evidence>
<feature type="transmembrane region" description="Helical" evidence="7">
    <location>
        <begin position="106"/>
        <end position="128"/>
    </location>
</feature>
<proteinExistence type="inferred from homology"/>
<feature type="transmembrane region" description="Helical" evidence="7">
    <location>
        <begin position="157"/>
        <end position="180"/>
    </location>
</feature>
<keyword evidence="3" id="KW-1003">Cell membrane</keyword>
<evidence type="ECO:0000256" key="5">
    <source>
        <dbReference type="ARBA" id="ARBA00022989"/>
    </source>
</evidence>
<accession>A0ABV7L911</accession>
<comment type="similarity">
    <text evidence="2">Belongs to the UPF0073 (Hly-III) family.</text>
</comment>
<dbReference type="Proteomes" id="UP001595528">
    <property type="component" value="Unassembled WGS sequence"/>
</dbReference>
<dbReference type="Pfam" id="PF03006">
    <property type="entry name" value="HlyIII"/>
    <property type="match status" value="1"/>
</dbReference>
<gene>
    <name evidence="8" type="ORF">ACFOGJ_27335</name>
</gene>
<reference evidence="9" key="1">
    <citation type="journal article" date="2019" name="Int. J. Syst. Evol. Microbiol.">
        <title>The Global Catalogue of Microorganisms (GCM) 10K type strain sequencing project: providing services to taxonomists for standard genome sequencing and annotation.</title>
        <authorList>
            <consortium name="The Broad Institute Genomics Platform"/>
            <consortium name="The Broad Institute Genome Sequencing Center for Infectious Disease"/>
            <person name="Wu L."/>
            <person name="Ma J."/>
        </authorList>
    </citation>
    <scope>NUCLEOTIDE SEQUENCE [LARGE SCALE GENOMIC DNA]</scope>
    <source>
        <strain evidence="9">KCTC 42964</strain>
    </source>
</reference>
<evidence type="ECO:0000256" key="1">
    <source>
        <dbReference type="ARBA" id="ARBA00004651"/>
    </source>
</evidence>
<feature type="transmembrane region" description="Helical" evidence="7">
    <location>
        <begin position="47"/>
        <end position="69"/>
    </location>
</feature>
<sequence>MAKSRVLTRPERIADAIVHVVGLACGLAACIALAAIAAPSADARLGIALAVYGAGLMTMLGCSAAYNLSRSPRQKRWLRRIDHAAIFVMIAGTYTPFAMISLQGAWGWGLLGFVWVVALAGVAAKLFLAERFERFSIPAYLLLGWTVLVALEPLLSALSLAGLLLLGIGGLLYTIGVLFYRWERLPFQTAIWHVFVLAAAACHFSAVLGDVVLAAA</sequence>
<dbReference type="PANTHER" id="PTHR20855:SF3">
    <property type="entry name" value="LD03007P"/>
    <property type="match status" value="1"/>
</dbReference>
<dbReference type="EMBL" id="JBHRTR010000054">
    <property type="protein sequence ID" value="MFC3230990.1"/>
    <property type="molecule type" value="Genomic_DNA"/>
</dbReference>
<dbReference type="NCBIfam" id="TIGR01065">
    <property type="entry name" value="hlyIII"/>
    <property type="match status" value="1"/>
</dbReference>
<evidence type="ECO:0000313" key="9">
    <source>
        <dbReference type="Proteomes" id="UP001595528"/>
    </source>
</evidence>
<keyword evidence="4 7" id="KW-0812">Transmembrane</keyword>
<evidence type="ECO:0000313" key="8">
    <source>
        <dbReference type="EMBL" id="MFC3230990.1"/>
    </source>
</evidence>
<evidence type="ECO:0000256" key="2">
    <source>
        <dbReference type="ARBA" id="ARBA00008488"/>
    </source>
</evidence>
<evidence type="ECO:0000256" key="6">
    <source>
        <dbReference type="ARBA" id="ARBA00023136"/>
    </source>
</evidence>
<comment type="subcellular location">
    <subcellularLocation>
        <location evidence="1">Cell membrane</location>
        <topology evidence="1">Multi-pass membrane protein</topology>
    </subcellularLocation>
</comment>